<dbReference type="CDD" id="cd13539">
    <property type="entry name" value="PBP2_AvModA"/>
    <property type="match status" value="1"/>
</dbReference>
<protein>
    <submittedName>
        <fullName evidence="7">Molybdate-ABC-transporter,-periplasmic-molybdate-binding protein</fullName>
    </submittedName>
</protein>
<dbReference type="PIRSF" id="PIRSF004846">
    <property type="entry name" value="ModA"/>
    <property type="match status" value="1"/>
</dbReference>
<dbReference type="GO" id="GO:0015689">
    <property type="term" value="P:molybdate ion transport"/>
    <property type="evidence" value="ECO:0007669"/>
    <property type="project" value="InterPro"/>
</dbReference>
<evidence type="ECO:0000256" key="1">
    <source>
        <dbReference type="ARBA" id="ARBA00009175"/>
    </source>
</evidence>
<dbReference type="AlphaFoldDB" id="A0A024F8U8"/>
<feature type="chain" id="PRO_5001531135" evidence="6">
    <location>
        <begin position="29"/>
        <end position="271"/>
    </location>
</feature>
<gene>
    <name evidence="7" type="primary">modA</name>
</gene>
<proteinExistence type="inferred from homology"/>
<dbReference type="FunFam" id="3.40.190.10:FF:000035">
    <property type="entry name" value="Molybdate ABC transporter substrate-binding protein"/>
    <property type="match status" value="1"/>
</dbReference>
<dbReference type="GO" id="GO:1901359">
    <property type="term" value="F:tungstate binding"/>
    <property type="evidence" value="ECO:0007669"/>
    <property type="project" value="UniProtKB-ARBA"/>
</dbReference>
<keyword evidence="2 5" id="KW-0500">Molybdenum</keyword>
<reference evidence="7" key="1">
    <citation type="journal article" date="2014" name="Proc. Natl. Acad. Sci. U.S.A.">
        <title>Transcriptional regulators ChlR and CnfR are essential for diazotrophic growth in nonheterocystous cyanobacteria.</title>
        <authorList>
            <person name="Tsujimoto R."/>
            <person name="Kamiya N."/>
            <person name="Fujita Y."/>
        </authorList>
    </citation>
    <scope>NUCLEOTIDE SEQUENCE</scope>
    <source>
        <strain evidence="7">Dg5</strain>
    </source>
</reference>
<dbReference type="InterPro" id="IPR044084">
    <property type="entry name" value="AvModA-like_subst-bd"/>
</dbReference>
<dbReference type="InterPro" id="IPR005950">
    <property type="entry name" value="ModA"/>
</dbReference>
<feature type="signal peptide" evidence="6">
    <location>
        <begin position="1"/>
        <end position="28"/>
    </location>
</feature>
<evidence type="ECO:0000256" key="4">
    <source>
        <dbReference type="ARBA" id="ARBA00022729"/>
    </source>
</evidence>
<dbReference type="NCBIfam" id="TIGR01256">
    <property type="entry name" value="modA"/>
    <property type="match status" value="1"/>
</dbReference>
<evidence type="ECO:0000256" key="3">
    <source>
        <dbReference type="ARBA" id="ARBA00022723"/>
    </source>
</evidence>
<evidence type="ECO:0000256" key="5">
    <source>
        <dbReference type="PIRSR" id="PIRSR004846-1"/>
    </source>
</evidence>
<dbReference type="GO" id="GO:0046872">
    <property type="term" value="F:metal ion binding"/>
    <property type="evidence" value="ECO:0007669"/>
    <property type="project" value="UniProtKB-KW"/>
</dbReference>
<organism evidence="7">
    <name type="scientific">Leptolyngbya boryana</name>
    <name type="common">Plectonema boryanum</name>
    <dbReference type="NCBI Taxonomy" id="1184"/>
    <lineage>
        <taxon>Bacteria</taxon>
        <taxon>Bacillati</taxon>
        <taxon>Cyanobacteriota</taxon>
        <taxon>Cyanophyceae</taxon>
        <taxon>Leptolyngbyales</taxon>
        <taxon>Leptolyngbyaceae</taxon>
        <taxon>Leptolyngbya group</taxon>
        <taxon>Leptolyngbya</taxon>
    </lineage>
</organism>
<dbReference type="Gene3D" id="3.40.190.10">
    <property type="entry name" value="Periplasmic binding protein-like II"/>
    <property type="match status" value="2"/>
</dbReference>
<dbReference type="GO" id="GO:0030973">
    <property type="term" value="F:molybdate ion binding"/>
    <property type="evidence" value="ECO:0007669"/>
    <property type="project" value="InterPro"/>
</dbReference>
<name>A0A024F8U8_LEPBY</name>
<keyword evidence="4 6" id="KW-0732">Signal</keyword>
<evidence type="ECO:0000313" key="7">
    <source>
        <dbReference type="EMBL" id="BAO73197.1"/>
    </source>
</evidence>
<feature type="binding site" evidence="5">
    <location>
        <position position="75"/>
    </location>
    <ligand>
        <name>molybdate</name>
        <dbReference type="ChEBI" id="CHEBI:36264"/>
    </ligand>
</feature>
<dbReference type="EMBL" id="AB808482">
    <property type="protein sequence ID" value="BAO73197.1"/>
    <property type="molecule type" value="Genomic_DNA"/>
</dbReference>
<keyword evidence="3 5" id="KW-0479">Metal-binding</keyword>
<evidence type="ECO:0000256" key="2">
    <source>
        <dbReference type="ARBA" id="ARBA00022505"/>
    </source>
</evidence>
<dbReference type="InterPro" id="IPR050682">
    <property type="entry name" value="ModA/WtpA"/>
</dbReference>
<dbReference type="SUPFAM" id="SSF53850">
    <property type="entry name" value="Periplasmic binding protein-like II"/>
    <property type="match status" value="1"/>
</dbReference>
<sequence>MFYDFAMNRRRFFAFASLLLLSCTIVVGCQSKPAVQTPATITVSAAADLKYAFQDLATQWEQETGNKVVLNFGSTGQLAQQIERGASPDLFAAANKSFIEALDQKGLIQSETKLLYGRGRLVIWTKPNRELALKDLKDLTRPEIQRIAIANPNHAPYGIAAQQALESIGIWQEIQPKLVLAENIRQAQQYAETGNVDVALVALSLSVHKSGKWQLIPEELHKPLDQMMAVPKRAQHPGLGQEFAKFIDSQKGRPTMQKYGFVLPGEKIAAE</sequence>
<dbReference type="PANTHER" id="PTHR30632">
    <property type="entry name" value="MOLYBDATE-BINDING PERIPLASMIC PROTEIN"/>
    <property type="match status" value="1"/>
</dbReference>
<comment type="similarity">
    <text evidence="1">Belongs to the bacterial solute-binding protein ModA family.</text>
</comment>
<accession>A0A024F8U8</accession>
<evidence type="ECO:0000256" key="6">
    <source>
        <dbReference type="SAM" id="SignalP"/>
    </source>
</evidence>
<feature type="binding site" evidence="5">
    <location>
        <position position="184"/>
    </location>
    <ligand>
        <name>molybdate</name>
        <dbReference type="ChEBI" id="CHEBI:36264"/>
    </ligand>
</feature>
<dbReference type="Pfam" id="PF13531">
    <property type="entry name" value="SBP_bac_11"/>
    <property type="match status" value="1"/>
</dbReference>
<dbReference type="PANTHER" id="PTHR30632:SF14">
    <property type="entry name" value="TUNGSTATE_MOLYBDATE_CHROMATE-BINDING PROTEIN MODA"/>
    <property type="match status" value="1"/>
</dbReference>